<proteinExistence type="predicted"/>
<dbReference type="Gene3D" id="1.20.1280.50">
    <property type="match status" value="1"/>
</dbReference>
<reference evidence="3" key="1">
    <citation type="journal article" date="2012" name="Science">
        <title>The Paleozoic origin of enzymatic lignin decomposition reconstructed from 31 fungal genomes.</title>
        <authorList>
            <person name="Floudas D."/>
            <person name="Binder M."/>
            <person name="Riley R."/>
            <person name="Barry K."/>
            <person name="Blanchette R.A."/>
            <person name="Henrissat B."/>
            <person name="Martinez A.T."/>
            <person name="Otillar R."/>
            <person name="Spatafora J.W."/>
            <person name="Yadav J.S."/>
            <person name="Aerts A."/>
            <person name="Benoit I."/>
            <person name="Boyd A."/>
            <person name="Carlson A."/>
            <person name="Copeland A."/>
            <person name="Coutinho P.M."/>
            <person name="de Vries R.P."/>
            <person name="Ferreira P."/>
            <person name="Findley K."/>
            <person name="Foster B."/>
            <person name="Gaskell J."/>
            <person name="Glotzer D."/>
            <person name="Gorecki P."/>
            <person name="Heitman J."/>
            <person name="Hesse C."/>
            <person name="Hori C."/>
            <person name="Igarashi K."/>
            <person name="Jurgens J.A."/>
            <person name="Kallen N."/>
            <person name="Kersten P."/>
            <person name="Kohler A."/>
            <person name="Kuees U."/>
            <person name="Kumar T.K.A."/>
            <person name="Kuo A."/>
            <person name="LaButti K."/>
            <person name="Larrondo L.F."/>
            <person name="Lindquist E."/>
            <person name="Ling A."/>
            <person name="Lombard V."/>
            <person name="Lucas S."/>
            <person name="Lundell T."/>
            <person name="Martin R."/>
            <person name="McLaughlin D.J."/>
            <person name="Morgenstern I."/>
            <person name="Morin E."/>
            <person name="Murat C."/>
            <person name="Nagy L.G."/>
            <person name="Nolan M."/>
            <person name="Ohm R.A."/>
            <person name="Patyshakuliyeva A."/>
            <person name="Rokas A."/>
            <person name="Ruiz-Duenas F.J."/>
            <person name="Sabat G."/>
            <person name="Salamov A."/>
            <person name="Samejima M."/>
            <person name="Schmutz J."/>
            <person name="Slot J.C."/>
            <person name="St John F."/>
            <person name="Stenlid J."/>
            <person name="Sun H."/>
            <person name="Sun S."/>
            <person name="Syed K."/>
            <person name="Tsang A."/>
            <person name="Wiebenga A."/>
            <person name="Young D."/>
            <person name="Pisabarro A."/>
            <person name="Eastwood D.C."/>
            <person name="Martin F."/>
            <person name="Cullen D."/>
            <person name="Grigoriev I.V."/>
            <person name="Hibbett D.S."/>
        </authorList>
    </citation>
    <scope>NUCLEOTIDE SEQUENCE [LARGE SCALE GENOMIC DNA]</scope>
    <source>
        <strain evidence="3">TFB10046</strain>
    </source>
</reference>
<feature type="domain" description="F-box" evidence="1">
    <location>
        <begin position="58"/>
        <end position="105"/>
    </location>
</feature>
<protein>
    <recommendedName>
        <fullName evidence="1">F-box domain-containing protein</fullName>
    </recommendedName>
</protein>
<dbReference type="Proteomes" id="UP000006514">
    <property type="component" value="Unassembled WGS sequence"/>
</dbReference>
<dbReference type="InterPro" id="IPR001810">
    <property type="entry name" value="F-box_dom"/>
</dbReference>
<gene>
    <name evidence="2" type="ORF">AURDEDRAFT_171190</name>
</gene>
<dbReference type="Pfam" id="PF00646">
    <property type="entry name" value="F-box"/>
    <property type="match status" value="1"/>
</dbReference>
<dbReference type="SUPFAM" id="SSF81383">
    <property type="entry name" value="F-box domain"/>
    <property type="match status" value="1"/>
</dbReference>
<dbReference type="OrthoDB" id="3161147at2759"/>
<name>J0D1M9_AURST</name>
<sequence>MMLNFTYESGPLRDLLVADFEALARGFQKCSQIEEVFDFLMDTMLGILRDHVPRWNERNLVYCIPEEVLASCLAFLPFRDRVSASQVCRTWRQTALSFPAVWETIDIDPRNIPIDISCSKARDYEGPRSVDFAADVERHMSRVRTLSWDRDHQSLRLPAPLLENINIGVDCIISEQFRAGRWGNLKTLCT</sequence>
<evidence type="ECO:0000313" key="3">
    <source>
        <dbReference type="Proteomes" id="UP000006514"/>
    </source>
</evidence>
<evidence type="ECO:0000313" key="2">
    <source>
        <dbReference type="EMBL" id="EJD39741.1"/>
    </source>
</evidence>
<dbReference type="SMART" id="SM00256">
    <property type="entry name" value="FBOX"/>
    <property type="match status" value="1"/>
</dbReference>
<dbReference type="InterPro" id="IPR036047">
    <property type="entry name" value="F-box-like_dom_sf"/>
</dbReference>
<dbReference type="AlphaFoldDB" id="J0D1M9"/>
<dbReference type="KEGG" id="adl:AURDEDRAFT_171190"/>
<organism evidence="2 3">
    <name type="scientific">Auricularia subglabra (strain TFB-10046 / SS5)</name>
    <name type="common">White-rot fungus</name>
    <name type="synonym">Auricularia delicata (strain TFB10046)</name>
    <dbReference type="NCBI Taxonomy" id="717982"/>
    <lineage>
        <taxon>Eukaryota</taxon>
        <taxon>Fungi</taxon>
        <taxon>Dikarya</taxon>
        <taxon>Basidiomycota</taxon>
        <taxon>Agaricomycotina</taxon>
        <taxon>Agaricomycetes</taxon>
        <taxon>Auriculariales</taxon>
        <taxon>Auriculariaceae</taxon>
        <taxon>Auricularia</taxon>
    </lineage>
</organism>
<dbReference type="InParanoid" id="J0D1M9"/>
<keyword evidence="3" id="KW-1185">Reference proteome</keyword>
<evidence type="ECO:0000259" key="1">
    <source>
        <dbReference type="PROSITE" id="PS50181"/>
    </source>
</evidence>
<accession>J0D1M9</accession>
<dbReference type="EMBL" id="JH687810">
    <property type="protein sequence ID" value="EJD39741.1"/>
    <property type="molecule type" value="Genomic_DNA"/>
</dbReference>
<dbReference type="PROSITE" id="PS50181">
    <property type="entry name" value="FBOX"/>
    <property type="match status" value="1"/>
</dbReference>